<dbReference type="Gene3D" id="3.40.350.10">
    <property type="entry name" value="Creatinase/prolidase N-terminal domain"/>
    <property type="match status" value="1"/>
</dbReference>
<dbReference type="SUPFAM" id="SSF55920">
    <property type="entry name" value="Creatinase/aminopeptidase"/>
    <property type="match status" value="1"/>
</dbReference>
<dbReference type="Proteomes" id="UP000235682">
    <property type="component" value="Unassembled WGS sequence"/>
</dbReference>
<feature type="domain" description="Creatinase N-terminal" evidence="5">
    <location>
        <begin position="5"/>
        <end position="135"/>
    </location>
</feature>
<dbReference type="EMBL" id="PNHE01000003">
    <property type="protein sequence ID" value="PMC59018.1"/>
    <property type="molecule type" value="Genomic_DNA"/>
</dbReference>
<dbReference type="GO" id="GO:0004177">
    <property type="term" value="F:aminopeptidase activity"/>
    <property type="evidence" value="ECO:0007669"/>
    <property type="project" value="UniProtKB-KW"/>
</dbReference>
<evidence type="ECO:0000313" key="7">
    <source>
        <dbReference type="Proteomes" id="UP000235682"/>
    </source>
</evidence>
<comment type="similarity">
    <text evidence="3">Belongs to the peptidase M24B family.</text>
</comment>
<proteinExistence type="inferred from homology"/>
<evidence type="ECO:0000259" key="4">
    <source>
        <dbReference type="Pfam" id="PF00557"/>
    </source>
</evidence>
<keyword evidence="6" id="KW-0645">Protease</keyword>
<dbReference type="InterPro" id="IPR029149">
    <property type="entry name" value="Creatin/AminoP/Spt16_N"/>
</dbReference>
<dbReference type="Pfam" id="PF01321">
    <property type="entry name" value="Creatinase_N"/>
    <property type="match status" value="1"/>
</dbReference>
<reference evidence="6 7" key="1">
    <citation type="submission" date="2017-09" db="EMBL/GenBank/DDBJ databases">
        <title>Bacterial strain isolated from the female urinary microbiota.</title>
        <authorList>
            <person name="Thomas-White K."/>
            <person name="Kumar N."/>
            <person name="Forster S."/>
            <person name="Putonti C."/>
            <person name="Lawley T."/>
            <person name="Wolfe A.J."/>
        </authorList>
    </citation>
    <scope>NUCLEOTIDE SEQUENCE [LARGE SCALE GENOMIC DNA]</scope>
    <source>
        <strain evidence="6 7">UMB0852</strain>
    </source>
</reference>
<dbReference type="InterPro" id="IPR000587">
    <property type="entry name" value="Creatinase_N"/>
</dbReference>
<gene>
    <name evidence="6" type="ORF">CJ205_01560</name>
</gene>
<dbReference type="SUPFAM" id="SSF53092">
    <property type="entry name" value="Creatinase/prolidase N-terminal domain"/>
    <property type="match status" value="1"/>
</dbReference>
<dbReference type="Gene3D" id="3.90.230.10">
    <property type="entry name" value="Creatinase/methionine aminopeptidase superfamily"/>
    <property type="match status" value="1"/>
</dbReference>
<keyword evidence="6" id="KW-0031">Aminopeptidase</keyword>
<keyword evidence="2" id="KW-0378">Hydrolase</keyword>
<feature type="domain" description="Peptidase M24" evidence="4">
    <location>
        <begin position="143"/>
        <end position="345"/>
    </location>
</feature>
<organism evidence="6 7">
    <name type="scientific">Dolosicoccus paucivorans</name>
    <dbReference type="NCBI Taxonomy" id="84521"/>
    <lineage>
        <taxon>Bacteria</taxon>
        <taxon>Bacillati</taxon>
        <taxon>Bacillota</taxon>
        <taxon>Bacilli</taxon>
        <taxon>Lactobacillales</taxon>
        <taxon>Aerococcaceae</taxon>
        <taxon>Dolosicoccus</taxon>
    </lineage>
</organism>
<dbReference type="CDD" id="cd01092">
    <property type="entry name" value="APP-like"/>
    <property type="match status" value="1"/>
</dbReference>
<dbReference type="RefSeq" id="WP_092084426.1">
    <property type="nucleotide sequence ID" value="NZ_FNEL01000007.1"/>
</dbReference>
<protein>
    <submittedName>
        <fullName evidence="6">Aminopeptidase P family protein</fullName>
    </submittedName>
</protein>
<evidence type="ECO:0000256" key="1">
    <source>
        <dbReference type="ARBA" id="ARBA00022723"/>
    </source>
</evidence>
<dbReference type="InterPro" id="IPR001131">
    <property type="entry name" value="Peptidase_M24B_aminopep-P_CS"/>
</dbReference>
<dbReference type="InterPro" id="IPR050659">
    <property type="entry name" value="Peptidase_M24B"/>
</dbReference>
<keyword evidence="1 3" id="KW-0479">Metal-binding</keyword>
<sequence>MYQQRLQKLVAKMKQDDITNHIVSDPLSIYYFTGYKVDPGERLFALNISSDNQHQFIVNALFPLPQLPEDIKENFQIEVFKDGEPIMKRVAHHLGQGPIGIDKFWASGFLIELMNLAPHLSYVDGSYLVDELRAVKSPQEIQWMKESSELNDQAMEQIVKLLEKGLPEAEMVEKLGKIYQQLGTDGFSFEPIIAYGANGANPHHETNDDTPQLGDSVVIDMGAYYKNYASDMTRTVFYGEPSEEALKVYDTVKRANEAAIKAVKPGVPYSEIDKAARQIIEEAGYGEYFTHRTGHFIGLDVHEAGDVSEHNPELTEVGHIFSIEPGIYLPGKLGVRIEDLVVVTEDGCDVLNRFTKEPLIIEP</sequence>
<dbReference type="Pfam" id="PF00557">
    <property type="entry name" value="Peptidase_M24"/>
    <property type="match status" value="1"/>
</dbReference>
<dbReference type="InterPro" id="IPR036005">
    <property type="entry name" value="Creatinase/aminopeptidase-like"/>
</dbReference>
<dbReference type="PROSITE" id="PS00491">
    <property type="entry name" value="PROLINE_PEPTIDASE"/>
    <property type="match status" value="1"/>
</dbReference>
<dbReference type="PANTHER" id="PTHR46112:SF3">
    <property type="entry name" value="AMINOPEPTIDASE YPDF"/>
    <property type="match status" value="1"/>
</dbReference>
<evidence type="ECO:0000259" key="5">
    <source>
        <dbReference type="Pfam" id="PF01321"/>
    </source>
</evidence>
<evidence type="ECO:0000256" key="2">
    <source>
        <dbReference type="ARBA" id="ARBA00022801"/>
    </source>
</evidence>
<dbReference type="STRING" id="84521.SAMN04487994_100730"/>
<dbReference type="PANTHER" id="PTHR46112">
    <property type="entry name" value="AMINOPEPTIDASE"/>
    <property type="match status" value="1"/>
</dbReference>
<accession>A0A1G8JWT5</accession>
<dbReference type="GO" id="GO:0046872">
    <property type="term" value="F:metal ion binding"/>
    <property type="evidence" value="ECO:0007669"/>
    <property type="project" value="UniProtKB-KW"/>
</dbReference>
<dbReference type="AlphaFoldDB" id="A0A1G8JWT5"/>
<name>A0A1G8JWT5_9LACT</name>
<dbReference type="InterPro" id="IPR000994">
    <property type="entry name" value="Pept_M24"/>
</dbReference>
<keyword evidence="7" id="KW-1185">Reference proteome</keyword>
<evidence type="ECO:0000256" key="3">
    <source>
        <dbReference type="RuleBase" id="RU000590"/>
    </source>
</evidence>
<comment type="caution">
    <text evidence="6">The sequence shown here is derived from an EMBL/GenBank/DDBJ whole genome shotgun (WGS) entry which is preliminary data.</text>
</comment>
<dbReference type="OrthoDB" id="9806388at2"/>
<evidence type="ECO:0000313" key="6">
    <source>
        <dbReference type="EMBL" id="PMC59018.1"/>
    </source>
</evidence>